<accession>A0A1I0KX97</accession>
<proteinExistence type="predicted"/>
<keyword evidence="3" id="KW-1185">Reference proteome</keyword>
<sequence>MQVGSSASAHPSAVSPAPSVGTKGGPPRTAHPGTLEAEQKYLAAVRKQLADVAGCLAMKLVKLEPGNPMAAQLQLRLEILQRFDEKLGARPEDVSVKAH</sequence>
<reference evidence="3" key="1">
    <citation type="submission" date="2016-10" db="EMBL/GenBank/DDBJ databases">
        <authorList>
            <person name="Varghese N."/>
            <person name="Submissions S."/>
        </authorList>
    </citation>
    <scope>NUCLEOTIDE SEQUENCE [LARGE SCALE GENOMIC DNA]</scope>
    <source>
        <strain evidence="3">DSM 16858</strain>
    </source>
</reference>
<dbReference type="Proteomes" id="UP000199181">
    <property type="component" value="Unassembled WGS sequence"/>
</dbReference>
<protein>
    <submittedName>
        <fullName evidence="2">Uncharacterized protein</fullName>
    </submittedName>
</protein>
<feature type="region of interest" description="Disordered" evidence="1">
    <location>
        <begin position="1"/>
        <end position="34"/>
    </location>
</feature>
<evidence type="ECO:0000313" key="3">
    <source>
        <dbReference type="Proteomes" id="UP000199181"/>
    </source>
</evidence>
<evidence type="ECO:0000313" key="2">
    <source>
        <dbReference type="EMBL" id="SEU30694.1"/>
    </source>
</evidence>
<dbReference type="EMBL" id="FOIJ01000015">
    <property type="protein sequence ID" value="SEU30694.1"/>
    <property type="molecule type" value="Genomic_DNA"/>
</dbReference>
<dbReference type="AlphaFoldDB" id="A0A1I0KX97"/>
<gene>
    <name evidence="2" type="ORF">SAMN05443639_115132</name>
</gene>
<feature type="compositionally biased region" description="Low complexity" evidence="1">
    <location>
        <begin position="1"/>
        <end position="21"/>
    </location>
</feature>
<evidence type="ECO:0000256" key="1">
    <source>
        <dbReference type="SAM" id="MobiDB-lite"/>
    </source>
</evidence>
<name>A0A1I0KX97_9BACT</name>
<organism evidence="2 3">
    <name type="scientific">Stigmatella erecta</name>
    <dbReference type="NCBI Taxonomy" id="83460"/>
    <lineage>
        <taxon>Bacteria</taxon>
        <taxon>Pseudomonadati</taxon>
        <taxon>Myxococcota</taxon>
        <taxon>Myxococcia</taxon>
        <taxon>Myxococcales</taxon>
        <taxon>Cystobacterineae</taxon>
        <taxon>Archangiaceae</taxon>
        <taxon>Stigmatella</taxon>
    </lineage>
</organism>